<dbReference type="EMBL" id="CAFBOD010000019">
    <property type="protein sequence ID" value="CAB4983663.1"/>
    <property type="molecule type" value="Genomic_DNA"/>
</dbReference>
<protein>
    <submittedName>
        <fullName evidence="2">Unannotated protein</fullName>
    </submittedName>
</protein>
<sequence length="497" mass="55054">MTNKFILFIVMLSCFTIHAQAGTGIFLQINNFTQSGVSIKQQSIKNWKPSHFTNSKIIPACSLGDKGKEQEVGFKSDHSHTYTETETDVLGDSEHSLNLLAHVVSPHGYDTNLELNYGLKPSDLITKQNTWDVTHAISGRSSWYIDALLSNKLLPPGLIGKNYLYNDNFSIDRVMFTLLPKIEDTRPPCPLSQRIWEYTLLDNFESAITENPNAFSKSPESGQLYPGFSFKTEDLSSNQIKLKAEPIVTTKNITNEPPVTRDINWQTSKSVPNHGDMTMAGVLCNHTVTPDESQTAGAKYTYTRIDTTTLEHGWEAGLSLSMKQTTGVLIAKAEYTLALNLKYTGKIAHAETVSQAQEITIPSLRLKLAPKTCKRALFKVVSHPIKADITLDFEIDPAVPFVVDVYNGKYPREVITYTGRLIDLVLLGKGYKPQQLEFGSPITDPISGIPDTPVYVRGLGAVETNGDFTSTVDVWDVDYVTHHNLSKTPCAANSTTC</sequence>
<dbReference type="AlphaFoldDB" id="A0A6J7S0Y2"/>
<organism evidence="2">
    <name type="scientific">freshwater metagenome</name>
    <dbReference type="NCBI Taxonomy" id="449393"/>
    <lineage>
        <taxon>unclassified sequences</taxon>
        <taxon>metagenomes</taxon>
        <taxon>ecological metagenomes</taxon>
    </lineage>
</organism>
<evidence type="ECO:0000313" key="1">
    <source>
        <dbReference type="EMBL" id="CAB4983663.1"/>
    </source>
</evidence>
<name>A0A6J7S0Y2_9ZZZZ</name>
<proteinExistence type="predicted"/>
<reference evidence="2" key="1">
    <citation type="submission" date="2020-05" db="EMBL/GenBank/DDBJ databases">
        <authorList>
            <person name="Chiriac C."/>
            <person name="Salcher M."/>
            <person name="Ghai R."/>
            <person name="Kavagutti S V."/>
        </authorList>
    </citation>
    <scope>NUCLEOTIDE SEQUENCE</scope>
</reference>
<gene>
    <name evidence="1" type="ORF">UFOPK3903_01329</name>
    <name evidence="2" type="ORF">UFOPK4112_01993</name>
</gene>
<dbReference type="EMBL" id="CAFBPM010000055">
    <property type="protein sequence ID" value="CAB5034160.1"/>
    <property type="molecule type" value="Genomic_DNA"/>
</dbReference>
<accession>A0A6J7S0Y2</accession>
<dbReference type="SUPFAM" id="SSF56973">
    <property type="entry name" value="Aerolisin/ETX pore-forming domain"/>
    <property type="match status" value="1"/>
</dbReference>
<evidence type="ECO:0000313" key="2">
    <source>
        <dbReference type="EMBL" id="CAB5034160.1"/>
    </source>
</evidence>
<dbReference type="Gene3D" id="2.170.15.10">
    <property type="entry name" value="Proaerolysin, chain A, domain 3"/>
    <property type="match status" value="1"/>
</dbReference>